<comment type="caution">
    <text evidence="5">The sequence shown here is derived from an EMBL/GenBank/DDBJ whole genome shotgun (WGS) entry which is preliminary data.</text>
</comment>
<evidence type="ECO:0000256" key="2">
    <source>
        <dbReference type="SAM" id="SignalP"/>
    </source>
</evidence>
<dbReference type="InterPro" id="IPR048389">
    <property type="entry name" value="YciQ-like_C"/>
</dbReference>
<keyword evidence="2" id="KW-0732">Signal</keyword>
<keyword evidence="1" id="KW-0812">Transmembrane</keyword>
<dbReference type="Proteomes" id="UP000177091">
    <property type="component" value="Unassembled WGS sequence"/>
</dbReference>
<evidence type="ECO:0000313" key="5">
    <source>
        <dbReference type="EMBL" id="OGM04741.1"/>
    </source>
</evidence>
<evidence type="ECO:0000313" key="6">
    <source>
        <dbReference type="Proteomes" id="UP000177091"/>
    </source>
</evidence>
<evidence type="ECO:0008006" key="7">
    <source>
        <dbReference type="Google" id="ProtNLM"/>
    </source>
</evidence>
<evidence type="ECO:0000259" key="4">
    <source>
        <dbReference type="Pfam" id="PF20990"/>
    </source>
</evidence>
<feature type="transmembrane region" description="Helical" evidence="1">
    <location>
        <begin position="242"/>
        <end position="259"/>
    </location>
</feature>
<accession>A0A1F7WPJ0</accession>
<reference evidence="5 6" key="1">
    <citation type="journal article" date="2016" name="Nat. Commun.">
        <title>Thousands of microbial genomes shed light on interconnected biogeochemical processes in an aquifer system.</title>
        <authorList>
            <person name="Anantharaman K."/>
            <person name="Brown C.T."/>
            <person name="Hug L.A."/>
            <person name="Sharon I."/>
            <person name="Castelle C.J."/>
            <person name="Probst A.J."/>
            <person name="Thomas B.C."/>
            <person name="Singh A."/>
            <person name="Wilkins M.J."/>
            <person name="Karaoz U."/>
            <person name="Brodie E.L."/>
            <person name="Williams K.H."/>
            <person name="Hubbard S.S."/>
            <person name="Banfield J.F."/>
        </authorList>
    </citation>
    <scope>NUCLEOTIDE SEQUENCE [LARGE SCALE GENOMIC DNA]</scope>
</reference>
<feature type="domain" description="Predicted membrane protein YciQ-like C-terminal" evidence="4">
    <location>
        <begin position="295"/>
        <end position="522"/>
    </location>
</feature>
<dbReference type="AlphaFoldDB" id="A0A1F7WPJ0"/>
<proteinExistence type="predicted"/>
<gene>
    <name evidence="5" type="ORF">A2112_00775</name>
</gene>
<feature type="chain" id="PRO_5009533530" description="DUF2207 domain-containing protein" evidence="2">
    <location>
        <begin position="28"/>
        <end position="591"/>
    </location>
</feature>
<keyword evidence="1" id="KW-1133">Transmembrane helix</keyword>
<dbReference type="InterPro" id="IPR018702">
    <property type="entry name" value="DUF2207"/>
</dbReference>
<feature type="signal peptide" evidence="2">
    <location>
        <begin position="1"/>
        <end position="27"/>
    </location>
</feature>
<dbReference type="Pfam" id="PF09972">
    <property type="entry name" value="DUF2207"/>
    <property type="match status" value="1"/>
</dbReference>
<feature type="transmembrane region" description="Helical" evidence="1">
    <location>
        <begin position="447"/>
        <end position="465"/>
    </location>
</feature>
<protein>
    <recommendedName>
        <fullName evidence="7">DUF2207 domain-containing protein</fullName>
    </recommendedName>
</protein>
<dbReference type="Pfam" id="PF20990">
    <property type="entry name" value="DUF2207_C"/>
    <property type="match status" value="1"/>
</dbReference>
<feature type="domain" description="DUF2207" evidence="3">
    <location>
        <begin position="34"/>
        <end position="218"/>
    </location>
</feature>
<feature type="transmembrane region" description="Helical" evidence="1">
    <location>
        <begin position="419"/>
        <end position="441"/>
    </location>
</feature>
<keyword evidence="1" id="KW-0472">Membrane</keyword>
<sequence length="591" mass="64630">MSPLKKFFGVVFASLLLIILFVGKAYAQDDTGWTIESFKSDIRINSDTTVDVTETIIVDFDGLAKHGIYRTIPVKYQTQYGNNLNIRLNLLSVRDSGGDKLETKITKEGSNTKIRIGDPDFTISGRNTYVITYKVSQVITTPGENAEFYWNVTGNDWPVPILSATANIYTPDGSLVNTICFTGYFGSQAHNCSASKEGNTAIFSTKNIEPQEGLTIALALNKSALTFPSGSQKFLYFLMDNWLYLVPILVLIIMFRLYMLKGRDKKFIDIFNEELGEEPVPFLESLNAISTTISPPKGMSPGEVGTLIDERAHLRDITATVIDLARQGFIAVVEEPKKGLFGKAKFVLTYNEKEESGLKPYELSILDMLFTEKRDIPAVLTKLHPKAYQSLKEAEKNLYEDLTMNGYFEGRPDEVRNKYLAVGIITIFAGIFLGGGLAPFIVSPASFFFAFIASGLIIVAFSFFMPARTGKGRKVLAEIVGFKEVLNLGSWRTKVYEKHNFFEEVLPYAIAFGITEKFITAFKDADIKNLSWYKGTGSGIVYFNASLASINSGLGSGISASRPKGASSGGSGFGGGGFSGGGFGGGGGGSW</sequence>
<name>A0A1F7WPJ0_9BACT</name>
<evidence type="ECO:0000256" key="1">
    <source>
        <dbReference type="SAM" id="Phobius"/>
    </source>
</evidence>
<organism evidence="5 6">
    <name type="scientific">Candidatus Woesebacteria bacterium GWA1_42_12</name>
    <dbReference type="NCBI Taxonomy" id="1802472"/>
    <lineage>
        <taxon>Bacteria</taxon>
        <taxon>Candidatus Woeseibacteriota</taxon>
    </lineage>
</organism>
<dbReference type="EMBL" id="MGFK01000007">
    <property type="protein sequence ID" value="OGM04741.1"/>
    <property type="molecule type" value="Genomic_DNA"/>
</dbReference>
<evidence type="ECO:0000259" key="3">
    <source>
        <dbReference type="Pfam" id="PF09972"/>
    </source>
</evidence>